<dbReference type="InterPro" id="IPR011101">
    <property type="entry name" value="DUF5131"/>
</dbReference>
<name>A0A1C6S1A6_9ACTN</name>
<organism evidence="1 2">
    <name type="scientific">Micromonospora inyonensis</name>
    <dbReference type="NCBI Taxonomy" id="47866"/>
    <lineage>
        <taxon>Bacteria</taxon>
        <taxon>Bacillati</taxon>
        <taxon>Actinomycetota</taxon>
        <taxon>Actinomycetes</taxon>
        <taxon>Micromonosporales</taxon>
        <taxon>Micromonosporaceae</taxon>
        <taxon>Micromonospora</taxon>
    </lineage>
</organism>
<evidence type="ECO:0000313" key="2">
    <source>
        <dbReference type="Proteomes" id="UP000198906"/>
    </source>
</evidence>
<proteinExistence type="predicted"/>
<accession>A0A1C6S1A6</accession>
<dbReference type="RefSeq" id="WP_091459681.1">
    <property type="nucleotide sequence ID" value="NZ_FMHU01000002.1"/>
</dbReference>
<dbReference type="EMBL" id="FMHU01000002">
    <property type="protein sequence ID" value="SCL23120.1"/>
    <property type="molecule type" value="Genomic_DNA"/>
</dbReference>
<dbReference type="Proteomes" id="UP000198906">
    <property type="component" value="Unassembled WGS sequence"/>
</dbReference>
<dbReference type="STRING" id="47866.GA0074694_3559"/>
<keyword evidence="2" id="KW-1185">Reference proteome</keyword>
<sequence>MADTSIEWATAVWNPTTGCDRVSPGCDKCYALTMARRLKAMGSAKYQVDGHPATSGSGFGLTLHPDTLTDPLGWRRPERIFVNSMSDLFHARVPLAFVQQVFEVMAATPQHTYMVLTKRAGRFPRVAPRLSWPSNLWVGVSVENADYLGRVDELRAVPAAVRFISAEPLLGPLDGLDLAGIDWLIAGGESGPGARPMSLAWVRDLLAMCDRCDTAPFVKQLGAAWARQHGADSKGGDWTHWPADLRVRTYPAPVGAVAR</sequence>
<evidence type="ECO:0000313" key="1">
    <source>
        <dbReference type="EMBL" id="SCL23120.1"/>
    </source>
</evidence>
<protein>
    <submittedName>
        <fullName evidence="1">Protein gp37</fullName>
    </submittedName>
</protein>
<dbReference type="AlphaFoldDB" id="A0A1C6S1A6"/>
<dbReference type="Pfam" id="PF07505">
    <property type="entry name" value="DUF5131"/>
    <property type="match status" value="1"/>
</dbReference>
<gene>
    <name evidence="1" type="ORF">GA0074694_3559</name>
</gene>
<reference evidence="2" key="1">
    <citation type="submission" date="2016-06" db="EMBL/GenBank/DDBJ databases">
        <authorList>
            <person name="Varghese N."/>
        </authorList>
    </citation>
    <scope>NUCLEOTIDE SEQUENCE [LARGE SCALE GENOMIC DNA]</scope>
    <source>
        <strain evidence="2">DSM 46123</strain>
    </source>
</reference>